<dbReference type="PROSITE" id="PS50893">
    <property type="entry name" value="ABC_TRANSPORTER_2"/>
    <property type="match status" value="1"/>
</dbReference>
<dbReference type="PANTHER" id="PTHR43158:SF10">
    <property type="entry name" value="ABC TRANSPORTER ATP-BINDING PROTEIN YTRB"/>
    <property type="match status" value="1"/>
</dbReference>
<reference evidence="4 5" key="1">
    <citation type="submission" date="2019-03" db="EMBL/GenBank/DDBJ databases">
        <title>Genomic Encyclopedia of Type Strains, Phase IV (KMG-IV): sequencing the most valuable type-strain genomes for metagenomic binning, comparative biology and taxonomic classification.</title>
        <authorList>
            <person name="Goeker M."/>
        </authorList>
    </citation>
    <scope>NUCLEOTIDE SEQUENCE [LARGE SCALE GENOMIC DNA]</scope>
    <source>
        <strain evidence="4 5">DSM 103792</strain>
    </source>
</reference>
<feature type="domain" description="ABC transporter" evidence="3">
    <location>
        <begin position="24"/>
        <end position="250"/>
    </location>
</feature>
<dbReference type="EMBL" id="SNYM01000037">
    <property type="protein sequence ID" value="TDQ41838.1"/>
    <property type="molecule type" value="Genomic_DNA"/>
</dbReference>
<dbReference type="RefSeq" id="WP_198325134.1">
    <property type="nucleotide sequence ID" value="NZ_CP037953.1"/>
</dbReference>
<keyword evidence="1" id="KW-0547">Nucleotide-binding</keyword>
<protein>
    <submittedName>
        <fullName evidence="4">ABC-2 type transport system ATP-binding protein</fullName>
    </submittedName>
</protein>
<dbReference type="GO" id="GO:0016887">
    <property type="term" value="F:ATP hydrolysis activity"/>
    <property type="evidence" value="ECO:0007669"/>
    <property type="project" value="InterPro"/>
</dbReference>
<dbReference type="InterPro" id="IPR003439">
    <property type="entry name" value="ABC_transporter-like_ATP-bd"/>
</dbReference>
<dbReference type="PANTHER" id="PTHR43158">
    <property type="entry name" value="SKFA PEPTIDE EXPORT ATP-BINDING PROTEIN SKFE"/>
    <property type="match status" value="1"/>
</dbReference>
<dbReference type="Pfam" id="PF00005">
    <property type="entry name" value="ABC_tran"/>
    <property type="match status" value="1"/>
</dbReference>
<dbReference type="CDD" id="cd03230">
    <property type="entry name" value="ABC_DR_subfamily_A"/>
    <property type="match status" value="1"/>
</dbReference>
<evidence type="ECO:0000313" key="5">
    <source>
        <dbReference type="Proteomes" id="UP000295375"/>
    </source>
</evidence>
<name>A0A4R6U5T2_9GAMM</name>
<comment type="caution">
    <text evidence="4">The sequence shown here is derived from an EMBL/GenBank/DDBJ whole genome shotgun (WGS) entry which is preliminary data.</text>
</comment>
<keyword evidence="5" id="KW-1185">Reference proteome</keyword>
<evidence type="ECO:0000256" key="1">
    <source>
        <dbReference type="ARBA" id="ARBA00022741"/>
    </source>
</evidence>
<evidence type="ECO:0000256" key="2">
    <source>
        <dbReference type="ARBA" id="ARBA00022840"/>
    </source>
</evidence>
<sequence length="317" mass="35545">MSAPSLQVIAPMTAPEPAPTDCVIETENLTLCYGKRKALNGLNLRIPRGRIHAIVGANGAGKSSLFRILLGFQSATSGSARILGRDCNQLTQMDRGRIGFVNEEHSLPSWLRVDEVVAMQRRLYPRWDETRYQHIVGHFHVLPEQRVKELSRGERAGVNLAMALAQQPELLILDEPTLGLDVVAKRAFLEAVLYAVDQTDCTIIYCSHQMEEIERLADNLIILERGELKHMSPPDEFCERVSLWVAEFNFVAPENDKLPGVLQVQRIDGLFHYLVLDQDDSFGPQLEALGARRHYRGVVSLDRAVNAFLARHHAAPL</sequence>
<dbReference type="AlphaFoldDB" id="A0A4R6U5T2"/>
<keyword evidence="2 4" id="KW-0067">ATP-binding</keyword>
<dbReference type="Proteomes" id="UP000295375">
    <property type="component" value="Unassembled WGS sequence"/>
</dbReference>
<evidence type="ECO:0000259" key="3">
    <source>
        <dbReference type="PROSITE" id="PS50893"/>
    </source>
</evidence>
<evidence type="ECO:0000313" key="4">
    <source>
        <dbReference type="EMBL" id="TDQ41838.1"/>
    </source>
</evidence>
<dbReference type="InterPro" id="IPR003593">
    <property type="entry name" value="AAA+_ATPase"/>
</dbReference>
<dbReference type="GO" id="GO:0005524">
    <property type="term" value="F:ATP binding"/>
    <property type="evidence" value="ECO:0007669"/>
    <property type="project" value="UniProtKB-KW"/>
</dbReference>
<dbReference type="SMART" id="SM00382">
    <property type="entry name" value="AAA"/>
    <property type="match status" value="1"/>
</dbReference>
<dbReference type="SUPFAM" id="SSF52540">
    <property type="entry name" value="P-loop containing nucleoside triphosphate hydrolases"/>
    <property type="match status" value="1"/>
</dbReference>
<dbReference type="Gene3D" id="3.40.50.300">
    <property type="entry name" value="P-loop containing nucleotide triphosphate hydrolases"/>
    <property type="match status" value="1"/>
</dbReference>
<proteinExistence type="predicted"/>
<dbReference type="InterPro" id="IPR027417">
    <property type="entry name" value="P-loop_NTPase"/>
</dbReference>
<accession>A0A4R6U5T2</accession>
<organism evidence="4 5">
    <name type="scientific">Permianibacter aggregans</name>
    <dbReference type="NCBI Taxonomy" id="1510150"/>
    <lineage>
        <taxon>Bacteria</taxon>
        <taxon>Pseudomonadati</taxon>
        <taxon>Pseudomonadota</taxon>
        <taxon>Gammaproteobacteria</taxon>
        <taxon>Pseudomonadales</taxon>
        <taxon>Pseudomonadaceae</taxon>
        <taxon>Permianibacter</taxon>
    </lineage>
</organism>
<gene>
    <name evidence="4" type="ORF">EV696_13711</name>
</gene>